<dbReference type="Gene3D" id="1.10.10.2830">
    <property type="match status" value="1"/>
</dbReference>
<dbReference type="Pfam" id="PF02195">
    <property type="entry name" value="ParB_N"/>
    <property type="match status" value="1"/>
</dbReference>
<dbReference type="SMART" id="SM00470">
    <property type="entry name" value="ParB"/>
    <property type="match status" value="1"/>
</dbReference>
<dbReference type="RefSeq" id="WP_186464174.1">
    <property type="nucleotide sequence ID" value="NZ_VITO01000002.1"/>
</dbReference>
<dbReference type="FunFam" id="3.90.1530.30:FF:000002">
    <property type="entry name" value="Chromosome partitioning protein ParB"/>
    <property type="match status" value="1"/>
</dbReference>
<dbReference type="CDD" id="cd16406">
    <property type="entry name" value="ParB_N_like"/>
    <property type="match status" value="1"/>
</dbReference>
<dbReference type="AlphaFoldDB" id="A0A560G9A3"/>
<dbReference type="PANTHER" id="PTHR33375">
    <property type="entry name" value="CHROMOSOME-PARTITIONING PROTEIN PARB-RELATED"/>
    <property type="match status" value="1"/>
</dbReference>
<feature type="domain" description="ParB-like N-terminal" evidence="2">
    <location>
        <begin position="5"/>
        <end position="106"/>
    </location>
</feature>
<evidence type="ECO:0000259" key="2">
    <source>
        <dbReference type="SMART" id="SM00470"/>
    </source>
</evidence>
<dbReference type="SUPFAM" id="SSF109709">
    <property type="entry name" value="KorB DNA-binding domain-like"/>
    <property type="match status" value="1"/>
</dbReference>
<dbReference type="InterPro" id="IPR036086">
    <property type="entry name" value="ParB/Sulfiredoxin_sf"/>
</dbReference>
<keyword evidence="4" id="KW-1185">Reference proteome</keyword>
<accession>A0A560G9A3</accession>
<feature type="region of interest" description="Disordered" evidence="1">
    <location>
        <begin position="374"/>
        <end position="415"/>
    </location>
</feature>
<dbReference type="GO" id="GO:0007059">
    <property type="term" value="P:chromosome segregation"/>
    <property type="evidence" value="ECO:0007669"/>
    <property type="project" value="TreeGrafter"/>
</dbReference>
<name>A0A560G9A3_9PROT</name>
<dbReference type="InterPro" id="IPR050336">
    <property type="entry name" value="Chromosome_partition/occlusion"/>
</dbReference>
<dbReference type="EMBL" id="VITO01000002">
    <property type="protein sequence ID" value="TWB30483.1"/>
    <property type="molecule type" value="Genomic_DNA"/>
</dbReference>
<evidence type="ECO:0000313" key="3">
    <source>
        <dbReference type="EMBL" id="TWB30483.1"/>
    </source>
</evidence>
<dbReference type="GO" id="GO:0005694">
    <property type="term" value="C:chromosome"/>
    <property type="evidence" value="ECO:0007669"/>
    <property type="project" value="TreeGrafter"/>
</dbReference>
<evidence type="ECO:0000256" key="1">
    <source>
        <dbReference type="SAM" id="MobiDB-lite"/>
    </source>
</evidence>
<protein>
    <submittedName>
        <fullName evidence="3">ParB family chromosome partitioning protein</fullName>
    </submittedName>
</protein>
<proteinExistence type="predicted"/>
<evidence type="ECO:0000313" key="4">
    <source>
        <dbReference type="Proteomes" id="UP000316545"/>
    </source>
</evidence>
<dbReference type="PANTHER" id="PTHR33375:SF7">
    <property type="entry name" value="CHROMOSOME 2-PARTITIONING PROTEIN PARB-RELATED"/>
    <property type="match status" value="1"/>
</dbReference>
<gene>
    <name evidence="3" type="ORF">FBZ88_10248</name>
</gene>
<sequence length="636" mass="68774">MGELLTLPLSKLSASDANMRKTARDSGLEELAASIAAHGLLQNLTVRPVLDGQGQETGRYEVVAGGRRLAALKLLAQRKRLPKAAPIPCALLGTANALEVSLAENSYVPPHPADQFEAFHHLHVAEGLPALEIAARFGVAERTVKQRLKLGAVSPRLMTQYREGLMTLEQLMAFALTDDHARQEQVWGDLTWNKSAETIRRLLTQAHVPATDRRVRFVGIAAYESAGGPVLRDLFSADDQGVYLEDVPLLDRLVAEKLEAEAVAVRAEGWKWVAVHPEFAYGLAAGLRRAYPVPAPLDADEQAALDALERDYEALSNRLEGDASPEADTAFQDLEARIAALRDREAYDPDDIARGGAFVCLGADGALRVERGFIRPEDEAPPEPVPEPASLPAARDEPEAISATAEEETDGLTPLSERLVEELTTHRTAGLQAALMDRPDVALAAVVHALALPLFHGGGYLPQSCLRLETAPVVFINPVADGSAARAVASRHDDWARQLPSSPDELWVWVLAQETAVLARLLAFCVATLVHGVQAPWSHDPRRLAHADALATVLDLDMSRHWSATVDSYLGRVTKARIVEAVGEGVSVRDAEAISGLKKGEMAEQAERLLAGRSWLPALLRTARREPAPALDQAAE</sequence>
<dbReference type="Proteomes" id="UP000316545">
    <property type="component" value="Unassembled WGS sequence"/>
</dbReference>
<organism evidence="3 4">
    <name type="scientific">Nitrospirillum amazonense</name>
    <dbReference type="NCBI Taxonomy" id="28077"/>
    <lineage>
        <taxon>Bacteria</taxon>
        <taxon>Pseudomonadati</taxon>
        <taxon>Pseudomonadota</taxon>
        <taxon>Alphaproteobacteria</taxon>
        <taxon>Rhodospirillales</taxon>
        <taxon>Azospirillaceae</taxon>
        <taxon>Nitrospirillum</taxon>
    </lineage>
</organism>
<dbReference type="InterPro" id="IPR003115">
    <property type="entry name" value="ParB_N"/>
</dbReference>
<dbReference type="SUPFAM" id="SSF110849">
    <property type="entry name" value="ParB/Sulfiredoxin"/>
    <property type="match status" value="1"/>
</dbReference>
<reference evidence="3 4" key="1">
    <citation type="submission" date="2019-06" db="EMBL/GenBank/DDBJ databases">
        <title>Genomic Encyclopedia of Type Strains, Phase IV (KMG-V): Genome sequencing to study the core and pangenomes of soil and plant-associated prokaryotes.</title>
        <authorList>
            <person name="Whitman W."/>
        </authorList>
    </citation>
    <scope>NUCLEOTIDE SEQUENCE [LARGE SCALE GENOMIC DNA]</scope>
    <source>
        <strain evidence="3 4">BR 11865</strain>
    </source>
</reference>
<comment type="caution">
    <text evidence="3">The sequence shown here is derived from an EMBL/GenBank/DDBJ whole genome shotgun (WGS) entry which is preliminary data.</text>
</comment>
<dbReference type="Gene3D" id="3.90.1530.30">
    <property type="match status" value="1"/>
</dbReference>